<dbReference type="RefSeq" id="WP_377501682.1">
    <property type="nucleotide sequence ID" value="NZ_JBHMDO010000048.1"/>
</dbReference>
<dbReference type="Pfam" id="PF13482">
    <property type="entry name" value="RNase_H_2"/>
    <property type="match status" value="1"/>
</dbReference>
<evidence type="ECO:0000256" key="1">
    <source>
        <dbReference type="SAM" id="MobiDB-lite"/>
    </source>
</evidence>
<proteinExistence type="predicted"/>
<dbReference type="InterPro" id="IPR038720">
    <property type="entry name" value="YprB_RNase_H-like_dom"/>
</dbReference>
<evidence type="ECO:0000259" key="2">
    <source>
        <dbReference type="Pfam" id="PF13482"/>
    </source>
</evidence>
<name>A0ABV5KYY2_9BACL</name>
<feature type="compositionally biased region" description="Polar residues" evidence="1">
    <location>
        <begin position="13"/>
        <end position="22"/>
    </location>
</feature>
<feature type="domain" description="YprB ribonuclease H-like" evidence="2">
    <location>
        <begin position="138"/>
        <end position="304"/>
    </location>
</feature>
<keyword evidence="4" id="KW-1185">Reference proteome</keyword>
<accession>A0ABV5KYY2</accession>
<gene>
    <name evidence="3" type="ORF">ACFFSY_31270</name>
</gene>
<dbReference type="PANTHER" id="PTHR38462:SF1">
    <property type="entry name" value="YPRB RIBONUCLEASE H-LIKE DOMAIN-CONTAINING PROTEIN"/>
    <property type="match status" value="1"/>
</dbReference>
<reference evidence="3 4" key="1">
    <citation type="submission" date="2024-09" db="EMBL/GenBank/DDBJ databases">
        <authorList>
            <person name="Sun Q."/>
            <person name="Mori K."/>
        </authorList>
    </citation>
    <scope>NUCLEOTIDE SEQUENCE [LARGE SCALE GENOMIC DNA]</scope>
    <source>
        <strain evidence="3 4">TISTR 2452</strain>
    </source>
</reference>
<sequence length="464" mass="52001">MSSLREKMMRLRGTTSAASDTSGPADAQATGGEEPAFKSQPNDTDAAPEQESATDEERLSPAWDGLNVQIHRTGQDGFLLREIRYPLDFRHGEHRLSEIADVLQGLAQFELYSEAKSSGARKVDPDLVPMAVEPERMLFLDLETTGLGVGTGNVPFMVGLGFIEGNAYVVQQMLIRHPAEERAMLRYLSEKLPTYSHLVTYNGRTFDWPVLAGRFILNGFRDFRWEPNHIDLLHPSRSIWRNTLVSCKLSHVEEERLGIEREDDVPGSMAPAIYFQFLADGNPKPLLGVFRHNEIDMVSLAALVIRFGHLLSGAMGGRLAYPEGAEEQLRTGLWLERMGQSAEAAALYARFESSGKADPRLMLQLAERDKKYGNWPRAVLLWQQVAAAMAEHALPSWEAHIELAMYHEHRTKQPQLALAFTESALELAHARYEGTRLDAKSKAELDAIRKRMDRLRAKLAKLSG</sequence>
<dbReference type="InterPro" id="IPR012337">
    <property type="entry name" value="RNaseH-like_sf"/>
</dbReference>
<dbReference type="Proteomes" id="UP001589747">
    <property type="component" value="Unassembled WGS sequence"/>
</dbReference>
<organism evidence="3 4">
    <name type="scientific">Paenibacillus aurantiacus</name>
    <dbReference type="NCBI Taxonomy" id="1936118"/>
    <lineage>
        <taxon>Bacteria</taxon>
        <taxon>Bacillati</taxon>
        <taxon>Bacillota</taxon>
        <taxon>Bacilli</taxon>
        <taxon>Bacillales</taxon>
        <taxon>Paenibacillaceae</taxon>
        <taxon>Paenibacillus</taxon>
    </lineage>
</organism>
<evidence type="ECO:0000313" key="4">
    <source>
        <dbReference type="Proteomes" id="UP001589747"/>
    </source>
</evidence>
<dbReference type="SUPFAM" id="SSF53098">
    <property type="entry name" value="Ribonuclease H-like"/>
    <property type="match status" value="1"/>
</dbReference>
<comment type="caution">
    <text evidence="3">The sequence shown here is derived from an EMBL/GenBank/DDBJ whole genome shotgun (WGS) entry which is preliminary data.</text>
</comment>
<feature type="region of interest" description="Disordered" evidence="1">
    <location>
        <begin position="1"/>
        <end position="66"/>
    </location>
</feature>
<dbReference type="EMBL" id="JBHMDO010000048">
    <property type="protein sequence ID" value="MFB9330445.1"/>
    <property type="molecule type" value="Genomic_DNA"/>
</dbReference>
<protein>
    <submittedName>
        <fullName evidence="3">Ribonuclease H-like domain-containing protein</fullName>
    </submittedName>
</protein>
<dbReference type="Gene3D" id="3.30.420.10">
    <property type="entry name" value="Ribonuclease H-like superfamily/Ribonuclease H"/>
    <property type="match status" value="1"/>
</dbReference>
<dbReference type="PANTHER" id="PTHR38462">
    <property type="entry name" value="EXONUCLEASE-LIKE PROTEIN"/>
    <property type="match status" value="1"/>
</dbReference>
<dbReference type="InterPro" id="IPR036397">
    <property type="entry name" value="RNaseH_sf"/>
</dbReference>
<evidence type="ECO:0000313" key="3">
    <source>
        <dbReference type="EMBL" id="MFB9330445.1"/>
    </source>
</evidence>